<dbReference type="Pfam" id="PF07238">
    <property type="entry name" value="PilZ"/>
    <property type="match status" value="1"/>
</dbReference>
<sequence length="115" mass="11989">MDGVFPFPPATGPGSDNDNGASAARSRDSLFLLAQLKLVGREEREVRVRNLSAGGMMAEYDGPVSIGDQLTVAVRGIGSVAGRVAWAAAGRIGIALDESIDPKKARKPVTTRGQP</sequence>
<evidence type="ECO:0000256" key="1">
    <source>
        <dbReference type="SAM" id="MobiDB-lite"/>
    </source>
</evidence>
<feature type="compositionally biased region" description="Pro residues" evidence="1">
    <location>
        <begin position="1"/>
        <end position="11"/>
    </location>
</feature>
<keyword evidence="4" id="KW-1185">Reference proteome</keyword>
<comment type="caution">
    <text evidence="3">The sequence shown here is derived from an EMBL/GenBank/DDBJ whole genome shotgun (WGS) entry which is preliminary data.</text>
</comment>
<dbReference type="AlphaFoldDB" id="A0A7W9BAZ5"/>
<dbReference type="GO" id="GO:0035438">
    <property type="term" value="F:cyclic-di-GMP binding"/>
    <property type="evidence" value="ECO:0007669"/>
    <property type="project" value="InterPro"/>
</dbReference>
<reference evidence="3 4" key="1">
    <citation type="submission" date="2020-08" db="EMBL/GenBank/DDBJ databases">
        <title>Genomic Encyclopedia of Type Strains, Phase IV (KMG-IV): sequencing the most valuable type-strain genomes for metagenomic binning, comparative biology and taxonomic classification.</title>
        <authorList>
            <person name="Goeker M."/>
        </authorList>
    </citation>
    <scope>NUCLEOTIDE SEQUENCE [LARGE SCALE GENOMIC DNA]</scope>
    <source>
        <strain evidence="3 4">DSM 100044</strain>
    </source>
</reference>
<dbReference type="InterPro" id="IPR009875">
    <property type="entry name" value="PilZ_domain"/>
</dbReference>
<evidence type="ECO:0000313" key="3">
    <source>
        <dbReference type="EMBL" id="MBB5713853.1"/>
    </source>
</evidence>
<dbReference type="Proteomes" id="UP000546200">
    <property type="component" value="Unassembled WGS sequence"/>
</dbReference>
<dbReference type="EMBL" id="JACIJK010000002">
    <property type="protein sequence ID" value="MBB5713853.1"/>
    <property type="molecule type" value="Genomic_DNA"/>
</dbReference>
<gene>
    <name evidence="3" type="ORF">FHS94_000676</name>
</gene>
<evidence type="ECO:0000259" key="2">
    <source>
        <dbReference type="Pfam" id="PF07238"/>
    </source>
</evidence>
<dbReference type="SUPFAM" id="SSF141371">
    <property type="entry name" value="PilZ domain-like"/>
    <property type="match status" value="1"/>
</dbReference>
<name>A0A7W9BAZ5_9SPHN</name>
<feature type="domain" description="PilZ" evidence="2">
    <location>
        <begin position="40"/>
        <end position="103"/>
    </location>
</feature>
<feature type="region of interest" description="Disordered" evidence="1">
    <location>
        <begin position="1"/>
        <end position="23"/>
    </location>
</feature>
<proteinExistence type="predicted"/>
<accession>A0A7W9BAZ5</accession>
<evidence type="ECO:0000313" key="4">
    <source>
        <dbReference type="Proteomes" id="UP000546200"/>
    </source>
</evidence>
<organism evidence="3 4">
    <name type="scientific">Sphingomonas aerophila</name>
    <dbReference type="NCBI Taxonomy" id="1344948"/>
    <lineage>
        <taxon>Bacteria</taxon>
        <taxon>Pseudomonadati</taxon>
        <taxon>Pseudomonadota</taxon>
        <taxon>Alphaproteobacteria</taxon>
        <taxon>Sphingomonadales</taxon>
        <taxon>Sphingomonadaceae</taxon>
        <taxon>Sphingomonas</taxon>
    </lineage>
</organism>
<protein>
    <recommendedName>
        <fullName evidence="2">PilZ domain-containing protein</fullName>
    </recommendedName>
</protein>